<feature type="compositionally biased region" description="Basic residues" evidence="1">
    <location>
        <begin position="143"/>
        <end position="153"/>
    </location>
</feature>
<dbReference type="OMA" id="KVWQYIR"/>
<dbReference type="PANTHER" id="PTHR13844">
    <property type="entry name" value="SWI/SNF-RELATED MATRIX-ASSOCIATED ACTIN-DEPENDENT REGULATOR OF CHROMATIN SUBFAMILY D"/>
    <property type="match status" value="1"/>
</dbReference>
<evidence type="ECO:0000313" key="5">
    <source>
        <dbReference type="Proteomes" id="UP000029665"/>
    </source>
</evidence>
<dbReference type="PROSITE" id="PS51998">
    <property type="entry name" value="DEK_C"/>
    <property type="match status" value="1"/>
</dbReference>
<feature type="domain" description="DM2" evidence="2">
    <location>
        <begin position="179"/>
        <end position="256"/>
    </location>
</feature>
<evidence type="ECO:0000256" key="1">
    <source>
        <dbReference type="SAM" id="MobiDB-lite"/>
    </source>
</evidence>
<gene>
    <name evidence="4" type="ORF">BN946_scf184403.g18</name>
</gene>
<dbReference type="SMART" id="SM00151">
    <property type="entry name" value="SWIB"/>
    <property type="match status" value="1"/>
</dbReference>
<dbReference type="AlphaFoldDB" id="A0A060SWZ0"/>
<feature type="domain" description="DEK-C" evidence="3">
    <location>
        <begin position="2"/>
        <end position="63"/>
    </location>
</feature>
<accession>A0A060SWZ0</accession>
<organism evidence="4 5">
    <name type="scientific">Pycnoporus cinnabarinus</name>
    <name type="common">Cinnabar-red polypore</name>
    <name type="synonym">Trametes cinnabarina</name>
    <dbReference type="NCBI Taxonomy" id="5643"/>
    <lineage>
        <taxon>Eukaryota</taxon>
        <taxon>Fungi</taxon>
        <taxon>Dikarya</taxon>
        <taxon>Basidiomycota</taxon>
        <taxon>Agaricomycotina</taxon>
        <taxon>Agaricomycetes</taxon>
        <taxon>Polyporales</taxon>
        <taxon>Polyporaceae</taxon>
        <taxon>Trametes</taxon>
    </lineage>
</organism>
<evidence type="ECO:0000259" key="3">
    <source>
        <dbReference type="PROSITE" id="PS51998"/>
    </source>
</evidence>
<reference evidence="4" key="1">
    <citation type="submission" date="2014-01" db="EMBL/GenBank/DDBJ databases">
        <title>The genome of the white-rot fungus Pycnoporus cinnabarinus: a basidiomycete model with a versatile arsenal for lignocellulosic biomass breakdown.</title>
        <authorList>
            <person name="Levasseur A."/>
            <person name="Lomascolo A."/>
            <person name="Ruiz-Duenas F.J."/>
            <person name="Uzan E."/>
            <person name="Piumi F."/>
            <person name="Kues U."/>
            <person name="Ram A.F.J."/>
            <person name="Murat C."/>
            <person name="Haon M."/>
            <person name="Benoit I."/>
            <person name="Arfi Y."/>
            <person name="Chevret D."/>
            <person name="Drula E."/>
            <person name="Kwon M.J."/>
            <person name="Gouret P."/>
            <person name="Lesage-Meessen L."/>
            <person name="Lombard V."/>
            <person name="Mariette J."/>
            <person name="Noirot C."/>
            <person name="Park J."/>
            <person name="Patyshakuliyeva A."/>
            <person name="Wieneger R.A.B."/>
            <person name="Wosten H.A.B."/>
            <person name="Martin F."/>
            <person name="Coutinho P.M."/>
            <person name="de Vries R."/>
            <person name="Martinez A.T."/>
            <person name="Klopp C."/>
            <person name="Pontarotti P."/>
            <person name="Henrissat B."/>
            <person name="Record E."/>
        </authorList>
    </citation>
    <scope>NUCLEOTIDE SEQUENCE [LARGE SCALE GENOMIC DNA]</scope>
    <source>
        <strain evidence="4">BRFM137</strain>
    </source>
</reference>
<dbReference type="CDD" id="cd10567">
    <property type="entry name" value="SWIB-MDM2_like"/>
    <property type="match status" value="1"/>
</dbReference>
<feature type="compositionally biased region" description="Basic and acidic residues" evidence="1">
    <location>
        <begin position="111"/>
        <end position="121"/>
    </location>
</feature>
<feature type="compositionally biased region" description="Low complexity" evidence="1">
    <location>
        <begin position="131"/>
        <end position="142"/>
    </location>
</feature>
<dbReference type="HOGENOM" id="CLU_046065_1_1_1"/>
<evidence type="ECO:0000313" key="4">
    <source>
        <dbReference type="EMBL" id="CDO77043.1"/>
    </source>
</evidence>
<dbReference type="OrthoDB" id="10251073at2759"/>
<proteinExistence type="predicted"/>
<protein>
    <submittedName>
        <fullName evidence="4">Uncharacterized protein</fullName>
    </submittedName>
</protein>
<dbReference type="Pfam" id="PF02201">
    <property type="entry name" value="SWIB"/>
    <property type="match status" value="1"/>
</dbReference>
<dbReference type="PROSITE" id="PS51925">
    <property type="entry name" value="SWIB_MDM2"/>
    <property type="match status" value="1"/>
</dbReference>
<evidence type="ECO:0000259" key="2">
    <source>
        <dbReference type="PROSITE" id="PS51925"/>
    </source>
</evidence>
<keyword evidence="5" id="KW-1185">Reference proteome</keyword>
<dbReference type="InterPro" id="IPR036885">
    <property type="entry name" value="SWIB_MDM2_dom_sf"/>
</dbReference>
<comment type="caution">
    <text evidence="4">The sequence shown here is derived from an EMBL/GenBank/DDBJ whole genome shotgun (WGS) entry which is preliminary data.</text>
</comment>
<sequence length="263" mass="28791">MSTDVSALEPRIREILTAPGTDLQTISAKRVRKELLERDPNLSAEFVKEKKDEIDAIIARVYEEVSSAQNGDDVKSEDDGGAGGGGGGKRKHEDAFEGDGEPAAKPKKSKQKQEMTDEELARQLSNEINGRSRTSRTAASSKGAKRGAKKGRKSSAVVASDEEGASGEEGAKPKRRGGGFKKEYALSEPLAALLKVDKLSRPQIVKQLWDHIKANNMQNPENKKEIICDDNFKAIFKCDKIDMFKMNKELGQHLREPPAATES</sequence>
<dbReference type="Proteomes" id="UP000029665">
    <property type="component" value="Unassembled WGS sequence"/>
</dbReference>
<name>A0A060SWZ0_PYCCI</name>
<dbReference type="InterPro" id="IPR014876">
    <property type="entry name" value="DEK_C"/>
</dbReference>
<feature type="region of interest" description="Disordered" evidence="1">
    <location>
        <begin position="65"/>
        <end position="180"/>
    </location>
</feature>
<dbReference type="InterPro" id="IPR003121">
    <property type="entry name" value="SWIB_MDM2_domain"/>
</dbReference>
<dbReference type="InterPro" id="IPR019835">
    <property type="entry name" value="SWIB_domain"/>
</dbReference>
<dbReference type="STRING" id="5643.A0A060SWZ0"/>
<dbReference type="Gene3D" id="1.10.245.10">
    <property type="entry name" value="SWIB/MDM2 domain"/>
    <property type="match status" value="1"/>
</dbReference>
<dbReference type="SUPFAM" id="SSF47592">
    <property type="entry name" value="SWIB/MDM2 domain"/>
    <property type="match status" value="1"/>
</dbReference>
<dbReference type="EMBL" id="CCBP010000437">
    <property type="protein sequence ID" value="CDO77043.1"/>
    <property type="molecule type" value="Genomic_DNA"/>
</dbReference>